<keyword evidence="1" id="KW-0378">Hydrolase</keyword>
<evidence type="ECO:0000259" key="4">
    <source>
        <dbReference type="PROSITE" id="PS51173"/>
    </source>
</evidence>
<sequence length="181" mass="18895">MCDPRYVSDRLANGPTNAMGDAPLSGQWFAAQFTELVQNAYPAIGSAQPKPRDPSEDGATPSPDPTASTVPAAGECSANLVLRDEWSTGFVADVTVTAGGSIAGWSVVVPLPDGTSIVDQWTGEFSGTSGTVSVGDAGWNGPLEGWGDRHLRVHRVGRRDPGRGARLHGPLTPTHPSLTHQ</sequence>
<dbReference type="SMART" id="SM00637">
    <property type="entry name" value="CBD_II"/>
    <property type="match status" value="1"/>
</dbReference>
<gene>
    <name evidence="5" type="ORF">GCM10025876_21150</name>
</gene>
<dbReference type="Gene3D" id="2.60.40.290">
    <property type="match status" value="1"/>
</dbReference>
<dbReference type="SUPFAM" id="SSF51989">
    <property type="entry name" value="Glycosyl hydrolases family 6, cellulases"/>
    <property type="match status" value="1"/>
</dbReference>
<feature type="domain" description="CBM2" evidence="4">
    <location>
        <begin position="69"/>
        <end position="181"/>
    </location>
</feature>
<dbReference type="PROSITE" id="PS51173">
    <property type="entry name" value="CBM2"/>
    <property type="match status" value="1"/>
</dbReference>
<dbReference type="InterPro" id="IPR012291">
    <property type="entry name" value="CBM2_carb-bd_dom_sf"/>
</dbReference>
<proteinExistence type="predicted"/>
<organism evidence="5 6">
    <name type="scientific">Demequina litorisediminis</name>
    <dbReference type="NCBI Taxonomy" id="1849022"/>
    <lineage>
        <taxon>Bacteria</taxon>
        <taxon>Bacillati</taxon>
        <taxon>Actinomycetota</taxon>
        <taxon>Actinomycetes</taxon>
        <taxon>Micrococcales</taxon>
        <taxon>Demequinaceae</taxon>
        <taxon>Demequina</taxon>
    </lineage>
</organism>
<name>A0ABQ6IFF9_9MICO</name>
<dbReference type="Proteomes" id="UP001157125">
    <property type="component" value="Unassembled WGS sequence"/>
</dbReference>
<dbReference type="InterPro" id="IPR036434">
    <property type="entry name" value="Beta_cellobiohydrolase_sf"/>
</dbReference>
<feature type="region of interest" description="Disordered" evidence="3">
    <location>
        <begin position="159"/>
        <end position="181"/>
    </location>
</feature>
<feature type="region of interest" description="Disordered" evidence="3">
    <location>
        <begin position="44"/>
        <end position="71"/>
    </location>
</feature>
<accession>A0ABQ6IFF9</accession>
<dbReference type="EMBL" id="BSUN01000001">
    <property type="protein sequence ID" value="GMA35911.1"/>
    <property type="molecule type" value="Genomic_DNA"/>
</dbReference>
<keyword evidence="2" id="KW-0326">Glycosidase</keyword>
<evidence type="ECO:0000256" key="2">
    <source>
        <dbReference type="ARBA" id="ARBA00023295"/>
    </source>
</evidence>
<dbReference type="Gene3D" id="3.20.20.40">
    <property type="entry name" value="1, 4-beta cellobiohydrolase"/>
    <property type="match status" value="1"/>
</dbReference>
<dbReference type="InterPro" id="IPR001919">
    <property type="entry name" value="CBD2"/>
</dbReference>
<keyword evidence="6" id="KW-1185">Reference proteome</keyword>
<evidence type="ECO:0000256" key="1">
    <source>
        <dbReference type="ARBA" id="ARBA00022801"/>
    </source>
</evidence>
<evidence type="ECO:0000313" key="6">
    <source>
        <dbReference type="Proteomes" id="UP001157125"/>
    </source>
</evidence>
<protein>
    <recommendedName>
        <fullName evidence="4">CBM2 domain-containing protein</fullName>
    </recommendedName>
</protein>
<evidence type="ECO:0000313" key="5">
    <source>
        <dbReference type="EMBL" id="GMA35911.1"/>
    </source>
</evidence>
<comment type="caution">
    <text evidence="5">The sequence shown here is derived from an EMBL/GenBank/DDBJ whole genome shotgun (WGS) entry which is preliminary data.</text>
</comment>
<dbReference type="InterPro" id="IPR008965">
    <property type="entry name" value="CBM2/CBM3_carb-bd_dom_sf"/>
</dbReference>
<reference evidence="6" key="1">
    <citation type="journal article" date="2019" name="Int. J. Syst. Evol. Microbiol.">
        <title>The Global Catalogue of Microorganisms (GCM) 10K type strain sequencing project: providing services to taxonomists for standard genome sequencing and annotation.</title>
        <authorList>
            <consortium name="The Broad Institute Genomics Platform"/>
            <consortium name="The Broad Institute Genome Sequencing Center for Infectious Disease"/>
            <person name="Wu L."/>
            <person name="Ma J."/>
        </authorList>
    </citation>
    <scope>NUCLEOTIDE SEQUENCE [LARGE SCALE GENOMIC DNA]</scope>
    <source>
        <strain evidence="6">NBRC 112299</strain>
    </source>
</reference>
<dbReference type="Pfam" id="PF00553">
    <property type="entry name" value="CBM_2"/>
    <property type="match status" value="1"/>
</dbReference>
<evidence type="ECO:0000256" key="3">
    <source>
        <dbReference type="SAM" id="MobiDB-lite"/>
    </source>
</evidence>
<dbReference type="SUPFAM" id="SSF49384">
    <property type="entry name" value="Carbohydrate-binding domain"/>
    <property type="match status" value="1"/>
</dbReference>